<dbReference type="Gene3D" id="3.30.1360.120">
    <property type="entry name" value="Probable tRNA modification gtpase trme, domain 1"/>
    <property type="match status" value="1"/>
</dbReference>
<evidence type="ECO:0000313" key="5">
    <source>
        <dbReference type="EMBL" id="AUV80540.1"/>
    </source>
</evidence>
<dbReference type="PANTHER" id="PTHR43757:SF2">
    <property type="entry name" value="AMINOMETHYLTRANSFERASE, MITOCHONDRIAL"/>
    <property type="match status" value="1"/>
</dbReference>
<evidence type="ECO:0000259" key="4">
    <source>
        <dbReference type="Pfam" id="PF08669"/>
    </source>
</evidence>
<feature type="domain" description="GCVT N-terminal" evidence="3">
    <location>
        <begin position="6"/>
        <end position="241"/>
    </location>
</feature>
<dbReference type="KEGG" id="srub:C2R22_01755"/>
<dbReference type="InterPro" id="IPR013977">
    <property type="entry name" value="GcvT_C"/>
</dbReference>
<dbReference type="Proteomes" id="UP000236584">
    <property type="component" value="Chromosome"/>
</dbReference>
<dbReference type="SUPFAM" id="SSF103025">
    <property type="entry name" value="Folate-binding domain"/>
    <property type="match status" value="1"/>
</dbReference>
<dbReference type="SUPFAM" id="SSF101790">
    <property type="entry name" value="Aminomethyltransferase beta-barrel domain"/>
    <property type="match status" value="1"/>
</dbReference>
<dbReference type="InterPro" id="IPR027266">
    <property type="entry name" value="TrmE/GcvT-like"/>
</dbReference>
<dbReference type="Pfam" id="PF01571">
    <property type="entry name" value="GCV_T"/>
    <property type="match status" value="1"/>
</dbReference>
<dbReference type="Pfam" id="PF08669">
    <property type="entry name" value="GCV_T_C"/>
    <property type="match status" value="1"/>
</dbReference>
<sequence length="372" mass="40162">MTLVGDLHEAHGAVFTERGGVSVVDHYGRPERTHRAVRNGVGVIEMGYGVLVVEGDDRVDFVDNAVSNRVPDSEEEGCYALLLDPQGRIETELFVYNAGERLLLFTPPSRIQPLLEDWREKVFIQDVQLRDASGDFGVFGVHGPRSTEKIASVLNHAGAPEEPFSFVRGSMADVGVTVVATDAPTGEEGYEVVCPADQAERLFDTLLTRGNAAIPVGYRTWDTLTTEAGTPLFDSELEGRVPNVVGVRSALDFEKGCYVGQEVVSKVENRGQPSNRLVGLLPEALPDREAAVFAGDEAVGEVTRAVESPLLERPIALAFVDYDLPERVGAGDGLTVRVDGDEVDADLTTLPFVEGGVPSGRLPEYPADEEVD</sequence>
<dbReference type="RefSeq" id="WP_103424048.1">
    <property type="nucleotide sequence ID" value="NZ_CP026309.1"/>
</dbReference>
<evidence type="ECO:0000313" key="6">
    <source>
        <dbReference type="Proteomes" id="UP000236584"/>
    </source>
</evidence>
<dbReference type="PIRSF" id="PIRSF006487">
    <property type="entry name" value="GcvT"/>
    <property type="match status" value="1"/>
</dbReference>
<feature type="binding site" evidence="2">
    <location>
        <position position="191"/>
    </location>
    <ligand>
        <name>substrate</name>
    </ligand>
</feature>
<dbReference type="InterPro" id="IPR006222">
    <property type="entry name" value="GCVT_N"/>
</dbReference>
<feature type="domain" description="Aminomethyltransferase C-terminal" evidence="4">
    <location>
        <begin position="276"/>
        <end position="353"/>
    </location>
</feature>
<accession>A0A2I8VF32</accession>
<reference evidence="5 6" key="1">
    <citation type="submission" date="2018-01" db="EMBL/GenBank/DDBJ databases">
        <title>Complete genome sequence of Salinigranum rubrum GX10T, an extremely halophilic archaeon isolated from a marine solar saltern.</title>
        <authorList>
            <person name="Han S."/>
        </authorList>
    </citation>
    <scope>NUCLEOTIDE SEQUENCE [LARGE SCALE GENOMIC DNA]</scope>
    <source>
        <strain evidence="5 6">GX10</strain>
    </source>
</reference>
<gene>
    <name evidence="5" type="ORF">C2R22_01755</name>
</gene>
<evidence type="ECO:0000259" key="3">
    <source>
        <dbReference type="Pfam" id="PF01571"/>
    </source>
</evidence>
<name>A0A2I8VF32_9EURY</name>
<dbReference type="InterPro" id="IPR029043">
    <property type="entry name" value="GcvT/YgfZ_C"/>
</dbReference>
<dbReference type="GeneID" id="35590774"/>
<dbReference type="OrthoDB" id="299960at2157"/>
<protein>
    <submittedName>
        <fullName evidence="5">Glycine cleavage system protein T</fullName>
    </submittedName>
</protein>
<evidence type="ECO:0000256" key="2">
    <source>
        <dbReference type="PIRSR" id="PIRSR006487-1"/>
    </source>
</evidence>
<dbReference type="PANTHER" id="PTHR43757">
    <property type="entry name" value="AMINOMETHYLTRANSFERASE"/>
    <property type="match status" value="1"/>
</dbReference>
<organism evidence="5 6">
    <name type="scientific">Salinigranum rubrum</name>
    <dbReference type="NCBI Taxonomy" id="755307"/>
    <lineage>
        <taxon>Archaea</taxon>
        <taxon>Methanobacteriati</taxon>
        <taxon>Methanobacteriota</taxon>
        <taxon>Stenosarchaea group</taxon>
        <taxon>Halobacteria</taxon>
        <taxon>Halobacteriales</taxon>
        <taxon>Haloferacaceae</taxon>
        <taxon>Salinigranum</taxon>
    </lineage>
</organism>
<dbReference type="InterPro" id="IPR017703">
    <property type="entry name" value="YgfZ/GCV_T_CS"/>
</dbReference>
<keyword evidence="6" id="KW-1185">Reference proteome</keyword>
<evidence type="ECO:0000256" key="1">
    <source>
        <dbReference type="ARBA" id="ARBA00022946"/>
    </source>
</evidence>
<dbReference type="EMBL" id="CP026309">
    <property type="protein sequence ID" value="AUV80540.1"/>
    <property type="molecule type" value="Genomic_DNA"/>
</dbReference>
<proteinExistence type="predicted"/>
<dbReference type="AlphaFoldDB" id="A0A2I8VF32"/>
<dbReference type="InterPro" id="IPR028896">
    <property type="entry name" value="GcvT/YgfZ/DmdA"/>
</dbReference>
<dbReference type="NCBIfam" id="TIGR03317">
    <property type="entry name" value="ygfZ_signature"/>
    <property type="match status" value="1"/>
</dbReference>
<keyword evidence="1" id="KW-0809">Transit peptide</keyword>